<name>A0A6C0ELJ1_9ZZZZ</name>
<dbReference type="InterPro" id="IPR002654">
    <property type="entry name" value="Glyco_trans_25"/>
</dbReference>
<dbReference type="AlphaFoldDB" id="A0A6C0ELJ1"/>
<protein>
    <recommendedName>
        <fullName evidence="2">Glycosyltransferase</fullName>
    </recommendedName>
</protein>
<dbReference type="CDD" id="cd06532">
    <property type="entry name" value="Glyco_transf_25"/>
    <property type="match status" value="1"/>
</dbReference>
<organism evidence="1">
    <name type="scientific">viral metagenome</name>
    <dbReference type="NCBI Taxonomy" id="1070528"/>
    <lineage>
        <taxon>unclassified sequences</taxon>
        <taxon>metagenomes</taxon>
        <taxon>organismal metagenomes</taxon>
    </lineage>
</organism>
<dbReference type="EMBL" id="MN738889">
    <property type="protein sequence ID" value="QHT30036.1"/>
    <property type="molecule type" value="Genomic_DNA"/>
</dbReference>
<evidence type="ECO:0000313" key="1">
    <source>
        <dbReference type="EMBL" id="QHT30036.1"/>
    </source>
</evidence>
<evidence type="ECO:0008006" key="2">
    <source>
        <dbReference type="Google" id="ProtNLM"/>
    </source>
</evidence>
<accession>A0A6C0ELJ1</accession>
<proteinExistence type="predicted"/>
<sequence>MHAFYINLDHRTDRRAEVEKEFEEKGLTVERFPATQYSPGAIGCNLSHIGVLNLAKERGYESVMIFEDDFQFLISKSEWDDLIAKLPASYDVVMLSYNLVASTPHDDTFHRVQEVQTTSGYIVHSRFYDKLIARWEEGARLFMQNPTMDWVYILDQYWKPLQPEAEWFAYKVRIGKQRPSFSDIAGRFAERDT</sequence>
<reference evidence="1" key="1">
    <citation type="journal article" date="2020" name="Nature">
        <title>Giant virus diversity and host interactions through global metagenomics.</title>
        <authorList>
            <person name="Schulz F."/>
            <person name="Roux S."/>
            <person name="Paez-Espino D."/>
            <person name="Jungbluth S."/>
            <person name="Walsh D.A."/>
            <person name="Denef V.J."/>
            <person name="McMahon K.D."/>
            <person name="Konstantinidis K.T."/>
            <person name="Eloe-Fadrosh E.A."/>
            <person name="Kyrpides N.C."/>
            <person name="Woyke T."/>
        </authorList>
    </citation>
    <scope>NUCLEOTIDE SEQUENCE</scope>
    <source>
        <strain evidence="1">GVMAG-M-3300009068-25</strain>
    </source>
</reference>